<comment type="similarity">
    <text evidence="2">Belongs to the SCM family.</text>
</comment>
<evidence type="ECO:0000256" key="1">
    <source>
        <dbReference type="ARBA" id="ARBA00004123"/>
    </source>
</evidence>
<evidence type="ECO:0000313" key="13">
    <source>
        <dbReference type="RefSeq" id="XP_019521326.1"/>
    </source>
</evidence>
<name>A0A8B7T6J1_HIPAR</name>
<evidence type="ECO:0000256" key="6">
    <source>
        <dbReference type="ARBA" id="ARBA00023163"/>
    </source>
</evidence>
<keyword evidence="6" id="KW-0804">Transcription</keyword>
<dbReference type="AlphaFoldDB" id="A0A8B7T6J1"/>
<dbReference type="SUPFAM" id="SSF47769">
    <property type="entry name" value="SAM/Pointed domain"/>
    <property type="match status" value="1"/>
</dbReference>
<reference evidence="13 14" key="1">
    <citation type="submission" date="2025-04" db="UniProtKB">
        <authorList>
            <consortium name="RefSeq"/>
        </authorList>
    </citation>
    <scope>IDENTIFICATION</scope>
    <source>
        <tissue evidence="13 14">Muscle</tissue>
    </source>
</reference>
<dbReference type="SMART" id="SM00454">
    <property type="entry name" value="SAM"/>
    <property type="match status" value="1"/>
</dbReference>
<gene>
    <name evidence="13 14 15" type="primary">SCML1</name>
</gene>
<keyword evidence="3" id="KW-0678">Repressor</keyword>
<dbReference type="RefSeq" id="XP_019521326.1">
    <property type="nucleotide sequence ID" value="XM_019665781.1"/>
</dbReference>
<evidence type="ECO:0000259" key="11">
    <source>
        <dbReference type="PROSITE" id="PS50105"/>
    </source>
</evidence>
<dbReference type="GO" id="GO:0005634">
    <property type="term" value="C:nucleus"/>
    <property type="evidence" value="ECO:0007669"/>
    <property type="project" value="UniProtKB-SubCell"/>
</dbReference>
<keyword evidence="12" id="KW-1185">Reference proteome</keyword>
<evidence type="ECO:0000256" key="2">
    <source>
        <dbReference type="ARBA" id="ARBA00008469"/>
    </source>
</evidence>
<evidence type="ECO:0000256" key="3">
    <source>
        <dbReference type="ARBA" id="ARBA00022491"/>
    </source>
</evidence>
<evidence type="ECO:0000256" key="4">
    <source>
        <dbReference type="ARBA" id="ARBA00022553"/>
    </source>
</evidence>
<organism evidence="12 13">
    <name type="scientific">Hipposideros armiger</name>
    <name type="common">Great Himalayan leaf-nosed bat</name>
    <dbReference type="NCBI Taxonomy" id="186990"/>
    <lineage>
        <taxon>Eukaryota</taxon>
        <taxon>Metazoa</taxon>
        <taxon>Chordata</taxon>
        <taxon>Craniata</taxon>
        <taxon>Vertebrata</taxon>
        <taxon>Euteleostomi</taxon>
        <taxon>Mammalia</taxon>
        <taxon>Eutheria</taxon>
        <taxon>Laurasiatheria</taxon>
        <taxon>Chiroptera</taxon>
        <taxon>Yinpterochiroptera</taxon>
        <taxon>Rhinolophoidea</taxon>
        <taxon>Hipposideridae</taxon>
        <taxon>Hipposideros</taxon>
    </lineage>
</organism>
<dbReference type="PANTHER" id="PTHR47305:SF2">
    <property type="entry name" value="SAM DOMAIN-CONTAINING PROTEIN"/>
    <property type="match status" value="1"/>
</dbReference>
<comment type="subcellular location">
    <subcellularLocation>
        <location evidence="1">Nucleus</location>
    </subcellularLocation>
</comment>
<dbReference type="InterPro" id="IPR047531">
    <property type="entry name" value="SAM_Scm-like"/>
</dbReference>
<feature type="compositionally biased region" description="Low complexity" evidence="10">
    <location>
        <begin position="178"/>
        <end position="193"/>
    </location>
</feature>
<dbReference type="InterPro" id="IPR013761">
    <property type="entry name" value="SAM/pointed_sf"/>
</dbReference>
<proteinExistence type="inferred from homology"/>
<feature type="region of interest" description="Disordered" evidence="10">
    <location>
        <begin position="122"/>
        <end position="234"/>
    </location>
</feature>
<dbReference type="RefSeq" id="XP_019521337.1">
    <property type="nucleotide sequence ID" value="XM_019665792.1"/>
</dbReference>
<evidence type="ECO:0000313" key="15">
    <source>
        <dbReference type="RefSeq" id="XP_019521349.1"/>
    </source>
</evidence>
<dbReference type="KEGG" id="hai:109395056"/>
<sequence length="363" mass="40227">MFSGSSDVDVIRTRISAGDDDNTSLYAYEPNTAAHAHNPGSNLSDIPGTQEQQKVVLEVLNHCQAIRDAIKKLDKKVGVINGKVTKIHRIRVKSLWQSHKPLGFAYRKYSYLLSRKTKLQKPKKSLSPLMSSPENKSYSPTVPVERRDNDSYNTVGSPYQSEDSLGRDQEALYANQDLSLSQSSSSHNSFSQSYRPYYTSDNPAQDYPSMPNYSSAGPQGTNRIVSSPQASTAVSTDILAQDRPSAMCNPEMITYPPLLENKSLNYSTSSVCIPAGYRGIDLGMLKQSCSGDPSTWSVEEVILFLKCMDPHIFTYLADLFRKHDIDGKALLLLNSDTMTKYLGLKLGTTVKLCHYIETLKGGK</sequence>
<feature type="domain" description="SAM" evidence="11">
    <location>
        <begin position="296"/>
        <end position="349"/>
    </location>
</feature>
<dbReference type="GeneID" id="109395056"/>
<evidence type="ECO:0000313" key="14">
    <source>
        <dbReference type="RefSeq" id="XP_019521337.1"/>
    </source>
</evidence>
<evidence type="ECO:0000256" key="5">
    <source>
        <dbReference type="ARBA" id="ARBA00023015"/>
    </source>
</evidence>
<protein>
    <recommendedName>
        <fullName evidence="9">Sex comb on midleg-like protein 1</fullName>
    </recommendedName>
</protein>
<dbReference type="Gene3D" id="1.10.150.50">
    <property type="entry name" value="Transcription Factor, Ets-1"/>
    <property type="match status" value="1"/>
</dbReference>
<dbReference type="PANTHER" id="PTHR47305">
    <property type="entry name" value="BEN DOMAIN-CONTAINING PROTEIN 2"/>
    <property type="match status" value="1"/>
</dbReference>
<keyword evidence="5" id="KW-0805">Transcription regulation</keyword>
<dbReference type="RefSeq" id="XP_019521349.1">
    <property type="nucleotide sequence ID" value="XM_019665804.1"/>
</dbReference>
<evidence type="ECO:0000256" key="8">
    <source>
        <dbReference type="ARBA" id="ARBA00037060"/>
    </source>
</evidence>
<keyword evidence="4" id="KW-0597">Phosphoprotein</keyword>
<dbReference type="InterPro" id="IPR001660">
    <property type="entry name" value="SAM"/>
</dbReference>
<dbReference type="CTD" id="6322"/>
<dbReference type="PROSITE" id="PS50105">
    <property type="entry name" value="SAM_DOMAIN"/>
    <property type="match status" value="1"/>
</dbReference>
<dbReference type="Pfam" id="PF00536">
    <property type="entry name" value="SAM_1"/>
    <property type="match status" value="1"/>
</dbReference>
<keyword evidence="7" id="KW-0539">Nucleus</keyword>
<dbReference type="OrthoDB" id="5912862at2759"/>
<accession>A0A8B7T6J1</accession>
<evidence type="ECO:0000256" key="7">
    <source>
        <dbReference type="ARBA" id="ARBA00023242"/>
    </source>
</evidence>
<dbReference type="Proteomes" id="UP000694851">
    <property type="component" value="Unplaced"/>
</dbReference>
<evidence type="ECO:0000313" key="12">
    <source>
        <dbReference type="Proteomes" id="UP000694851"/>
    </source>
</evidence>
<dbReference type="CDD" id="cd09578">
    <property type="entry name" value="SAM_Scm"/>
    <property type="match status" value="1"/>
</dbReference>
<feature type="compositionally biased region" description="Polar residues" evidence="10">
    <location>
        <begin position="151"/>
        <end position="163"/>
    </location>
</feature>
<evidence type="ECO:0000256" key="10">
    <source>
        <dbReference type="SAM" id="MobiDB-lite"/>
    </source>
</evidence>
<evidence type="ECO:0000256" key="9">
    <source>
        <dbReference type="ARBA" id="ARBA00040639"/>
    </source>
</evidence>
<feature type="compositionally biased region" description="Polar residues" evidence="10">
    <location>
        <begin position="211"/>
        <end position="234"/>
    </location>
</feature>
<comment type="function">
    <text evidence="8">Putative Polycomb group (PcG) protein. PcG proteins act by forming multiprotein complexes, which are required to maintain the transcriptionally repressive state of homeotic genes throughout development. May be involved in spermatogenesis during sexual maturation.</text>
</comment>